<comment type="caution">
    <text evidence="1">The sequence shown here is derived from an EMBL/GenBank/DDBJ whole genome shotgun (WGS) entry which is preliminary data.</text>
</comment>
<proteinExistence type="predicted"/>
<reference evidence="1 2" key="1">
    <citation type="submission" date="2021-06" db="EMBL/GenBank/DDBJ databases">
        <title>Caerostris extrusa draft genome.</title>
        <authorList>
            <person name="Kono N."/>
            <person name="Arakawa K."/>
        </authorList>
    </citation>
    <scope>NUCLEOTIDE SEQUENCE [LARGE SCALE GENOMIC DNA]</scope>
</reference>
<organism evidence="1 2">
    <name type="scientific">Caerostris extrusa</name>
    <name type="common">Bark spider</name>
    <name type="synonym">Caerostris bankana</name>
    <dbReference type="NCBI Taxonomy" id="172846"/>
    <lineage>
        <taxon>Eukaryota</taxon>
        <taxon>Metazoa</taxon>
        <taxon>Ecdysozoa</taxon>
        <taxon>Arthropoda</taxon>
        <taxon>Chelicerata</taxon>
        <taxon>Arachnida</taxon>
        <taxon>Araneae</taxon>
        <taxon>Araneomorphae</taxon>
        <taxon>Entelegynae</taxon>
        <taxon>Araneoidea</taxon>
        <taxon>Araneidae</taxon>
        <taxon>Caerostris</taxon>
    </lineage>
</organism>
<keyword evidence="2" id="KW-1185">Reference proteome</keyword>
<dbReference type="AlphaFoldDB" id="A0AAV4QDC9"/>
<dbReference type="EMBL" id="BPLR01006108">
    <property type="protein sequence ID" value="GIY07440.1"/>
    <property type="molecule type" value="Genomic_DNA"/>
</dbReference>
<protein>
    <submittedName>
        <fullName evidence="1">Uncharacterized protein</fullName>
    </submittedName>
</protein>
<evidence type="ECO:0000313" key="1">
    <source>
        <dbReference type="EMBL" id="GIY07440.1"/>
    </source>
</evidence>
<gene>
    <name evidence="1" type="ORF">CEXT_620601</name>
</gene>
<name>A0AAV4QDC9_CAEEX</name>
<dbReference type="Proteomes" id="UP001054945">
    <property type="component" value="Unassembled WGS sequence"/>
</dbReference>
<accession>A0AAV4QDC9</accession>
<sequence length="78" mass="8564">MSRDTGKGVGVEGCATCRCLESKESDLSIREAISRATGQTRNRWLCPTERHTSYAIGPDDFSMIGFHDHPRQPLIVGG</sequence>
<evidence type="ECO:0000313" key="2">
    <source>
        <dbReference type="Proteomes" id="UP001054945"/>
    </source>
</evidence>